<proteinExistence type="inferred from homology"/>
<gene>
    <name evidence="3" type="ORF">OCTVUL_1B001338</name>
</gene>
<dbReference type="PANTHER" id="PTHR15437">
    <property type="entry name" value="TRANSCRIPTION TERMINATION FACTOR, MITOCHONDRIAL"/>
    <property type="match status" value="1"/>
</dbReference>
<dbReference type="PANTHER" id="PTHR15437:SF6">
    <property type="entry name" value="TRANSCRIPTION TERMINATION FACTOR, MITOCHONDRIAL"/>
    <property type="match status" value="1"/>
</dbReference>
<name>A0AA36FH19_OCTVU</name>
<dbReference type="Proteomes" id="UP001162480">
    <property type="component" value="Chromosome 19"/>
</dbReference>
<keyword evidence="4" id="KW-1185">Reference proteome</keyword>
<accession>A0AA36FH19</accession>
<sequence>MSSPLFIHLVRLVSKRSRPMFIPATPAAQCWIHCYSARHNWYKNQLDVFHKDSLTHQPPGKKTHEKVISFLDLVKPKAPFSRHGLQSKLETLEVLGCSLDQVQECPEILQVPQAELMHRATRLQQHGHRKINVQMLKLVHSKVSNAHLKRLQPVLDLMQGYNTITEYMMDVLKCNEMEFHEIITKIPLLKKLRNMPAFTEKVKYLQSFDVKAEHFIKYPQLLSYSLETLKRRIERMKVHQEGNDFPISSLAISEKQFKRFLNKYNTEQKVLDGSQNRYEYIAKLFNVSISVAEKMSYLENRRLTTLKPRVDFLLSVGIPIEHLRSHTYILRHKTDTLKKAYAKAQEAGIEKVSLLHIIHIISCKNVPLRVPSPKSTVFLPKLIGIDTGTLQKKLYHIAPLVTTDRVTLTTNFEYLTSLGITKKDICSCPLILSHCPKYLKQTVESIAKRQELQESLDLLSNPSAFVNLVQYLIEKEVMLMYRGGSGIGGVKHGGGGGSSIGGDVVGTGEGEIDVVK</sequence>
<dbReference type="AlphaFoldDB" id="A0AA36FH19"/>
<keyword evidence="2" id="KW-0809">Transit peptide</keyword>
<evidence type="ECO:0000313" key="3">
    <source>
        <dbReference type="EMBL" id="CAI9736849.1"/>
    </source>
</evidence>
<dbReference type="GO" id="GO:0005759">
    <property type="term" value="C:mitochondrial matrix"/>
    <property type="evidence" value="ECO:0007669"/>
    <property type="project" value="TreeGrafter"/>
</dbReference>
<organism evidence="3 4">
    <name type="scientific">Octopus vulgaris</name>
    <name type="common">Common octopus</name>
    <dbReference type="NCBI Taxonomy" id="6645"/>
    <lineage>
        <taxon>Eukaryota</taxon>
        <taxon>Metazoa</taxon>
        <taxon>Spiralia</taxon>
        <taxon>Lophotrochozoa</taxon>
        <taxon>Mollusca</taxon>
        <taxon>Cephalopoda</taxon>
        <taxon>Coleoidea</taxon>
        <taxon>Octopodiformes</taxon>
        <taxon>Octopoda</taxon>
        <taxon>Incirrata</taxon>
        <taxon>Octopodidae</taxon>
        <taxon>Octopus</taxon>
    </lineage>
</organism>
<protein>
    <submittedName>
        <fullName evidence="3">XP_029648450.1uncharacterized protein LOC115222379</fullName>
    </submittedName>
</protein>
<dbReference type="GO" id="GO:0006393">
    <property type="term" value="P:termination of mitochondrial transcription"/>
    <property type="evidence" value="ECO:0007669"/>
    <property type="project" value="TreeGrafter"/>
</dbReference>
<comment type="similarity">
    <text evidence="1">Belongs to the mTERF family.</text>
</comment>
<dbReference type="InterPro" id="IPR003690">
    <property type="entry name" value="MTERF"/>
</dbReference>
<dbReference type="GO" id="GO:0003676">
    <property type="term" value="F:nucleic acid binding"/>
    <property type="evidence" value="ECO:0007669"/>
    <property type="project" value="InterPro"/>
</dbReference>
<evidence type="ECO:0000256" key="2">
    <source>
        <dbReference type="ARBA" id="ARBA00022946"/>
    </source>
</evidence>
<reference evidence="3" key="1">
    <citation type="submission" date="2023-08" db="EMBL/GenBank/DDBJ databases">
        <authorList>
            <person name="Alioto T."/>
            <person name="Alioto T."/>
            <person name="Gomez Garrido J."/>
        </authorList>
    </citation>
    <scope>NUCLEOTIDE SEQUENCE</scope>
</reference>
<dbReference type="EMBL" id="OX597832">
    <property type="protein sequence ID" value="CAI9736849.1"/>
    <property type="molecule type" value="Genomic_DNA"/>
</dbReference>
<dbReference type="InterPro" id="IPR038538">
    <property type="entry name" value="MTERF_sf"/>
</dbReference>
<evidence type="ECO:0000256" key="1">
    <source>
        <dbReference type="ARBA" id="ARBA00007692"/>
    </source>
</evidence>
<dbReference type="Gene3D" id="1.25.70.10">
    <property type="entry name" value="Transcription termination factor 3, mitochondrial"/>
    <property type="match status" value="1"/>
</dbReference>
<evidence type="ECO:0000313" key="4">
    <source>
        <dbReference type="Proteomes" id="UP001162480"/>
    </source>
</evidence>